<dbReference type="PANTHER" id="PTHR30302">
    <property type="entry name" value="HYDROGENASE 1 MATURATION PROTEASE"/>
    <property type="match status" value="1"/>
</dbReference>
<dbReference type="EMBL" id="AMEZ01000051">
    <property type="protein sequence ID" value="EKY26829.1"/>
    <property type="molecule type" value="Genomic_DNA"/>
</dbReference>
<dbReference type="CDD" id="cd00518">
    <property type="entry name" value="H2MP"/>
    <property type="match status" value="1"/>
</dbReference>
<dbReference type="Gene3D" id="3.40.50.1450">
    <property type="entry name" value="HybD-like"/>
    <property type="match status" value="1"/>
</dbReference>
<dbReference type="RefSeq" id="WP_005213299.1">
    <property type="nucleotide sequence ID" value="NZ_KB291643.1"/>
</dbReference>
<sequence>MIKIFGIGNVLLSDDGIGVRIVEHLRDKLMDLNDYYKQYDEEIAVIIGENDYLYCLNNIKEDDYIIIIDATCFMIKPATVTIRNLKECDEFIEGDFIGELSTHEESFLNSVRREKNNIDGWLIGIEVSKIDYSLQLSKELSKKFNFISYSVFNKIIEIINRKLSEIGVSIK</sequence>
<dbReference type="HOGENOM" id="CLU_099037_5_0_9"/>
<dbReference type="GO" id="GO:0004190">
    <property type="term" value="F:aspartic-type endopeptidase activity"/>
    <property type="evidence" value="ECO:0007669"/>
    <property type="project" value="UniProtKB-KW"/>
</dbReference>
<keyword evidence="3" id="KW-0064">Aspartyl protease</keyword>
<accession>L1QFR3</accession>
<comment type="caution">
    <text evidence="5">The sequence shown here is derived from an EMBL/GenBank/DDBJ whole genome shotgun (WGS) entry which is preliminary data.</text>
</comment>
<dbReference type="InterPro" id="IPR023430">
    <property type="entry name" value="Pept_HybD-like_dom_sf"/>
</dbReference>
<dbReference type="PRINTS" id="PR00446">
    <property type="entry name" value="HYDRGNUPTAKE"/>
</dbReference>
<name>L1QFR3_9CLOT</name>
<evidence type="ECO:0000256" key="3">
    <source>
        <dbReference type="ARBA" id="ARBA00022750"/>
    </source>
</evidence>
<evidence type="ECO:0000313" key="6">
    <source>
        <dbReference type="Proteomes" id="UP000010420"/>
    </source>
</evidence>
<comment type="similarity">
    <text evidence="1">Belongs to the peptidase A31 family.</text>
</comment>
<dbReference type="GO" id="GO:0016485">
    <property type="term" value="P:protein processing"/>
    <property type="evidence" value="ECO:0007669"/>
    <property type="project" value="TreeGrafter"/>
</dbReference>
<dbReference type="OrthoDB" id="9794619at2"/>
<evidence type="ECO:0000313" key="5">
    <source>
        <dbReference type="EMBL" id="EKY26829.1"/>
    </source>
</evidence>
<dbReference type="PANTHER" id="PTHR30302:SF1">
    <property type="entry name" value="HYDROGENASE 2 MATURATION PROTEASE"/>
    <property type="match status" value="1"/>
</dbReference>
<proteinExistence type="inferred from homology"/>
<dbReference type="AlphaFoldDB" id="L1QFR3"/>
<dbReference type="Proteomes" id="UP000010420">
    <property type="component" value="Unassembled WGS sequence"/>
</dbReference>
<dbReference type="NCBIfam" id="TIGR00072">
    <property type="entry name" value="hydrog_prot"/>
    <property type="match status" value="1"/>
</dbReference>
<keyword evidence="4" id="KW-0378">Hydrolase</keyword>
<dbReference type="PATRIC" id="fig|545697.3.peg.1680"/>
<keyword evidence="6" id="KW-1185">Reference proteome</keyword>
<dbReference type="eggNOG" id="COG0680">
    <property type="taxonomic scope" value="Bacteria"/>
</dbReference>
<protein>
    <submittedName>
        <fullName evidence="5">Hydrogenase maturation protease</fullName>
    </submittedName>
</protein>
<dbReference type="GO" id="GO:0008047">
    <property type="term" value="F:enzyme activator activity"/>
    <property type="evidence" value="ECO:0007669"/>
    <property type="project" value="InterPro"/>
</dbReference>
<keyword evidence="2 5" id="KW-0645">Protease</keyword>
<reference evidence="5 6" key="1">
    <citation type="submission" date="2012-05" db="EMBL/GenBank/DDBJ databases">
        <authorList>
            <person name="Weinstock G."/>
            <person name="Sodergren E."/>
            <person name="Lobos E.A."/>
            <person name="Fulton L."/>
            <person name="Fulton R."/>
            <person name="Courtney L."/>
            <person name="Fronick C."/>
            <person name="O'Laughlin M."/>
            <person name="Godfrey J."/>
            <person name="Wilson R.M."/>
            <person name="Miner T."/>
            <person name="Farmer C."/>
            <person name="Delehaunty K."/>
            <person name="Cordes M."/>
            <person name="Minx P."/>
            <person name="Tomlinson C."/>
            <person name="Chen J."/>
            <person name="Wollam A."/>
            <person name="Pepin K.H."/>
            <person name="Bhonagiri V."/>
            <person name="Zhang X."/>
            <person name="Suruliraj S."/>
            <person name="Warren W."/>
            <person name="Mitreva M."/>
            <person name="Mardis E.R."/>
            <person name="Wilson R.K."/>
        </authorList>
    </citation>
    <scope>NUCLEOTIDE SEQUENCE [LARGE SCALE GENOMIC DNA]</scope>
    <source>
        <strain evidence="5 6">DSM 1785</strain>
    </source>
</reference>
<dbReference type="InterPro" id="IPR000671">
    <property type="entry name" value="Peptidase_A31"/>
</dbReference>
<evidence type="ECO:0000256" key="1">
    <source>
        <dbReference type="ARBA" id="ARBA00006814"/>
    </source>
</evidence>
<dbReference type="STRING" id="545697.HMPREF0216_01706"/>
<gene>
    <name evidence="5" type="ORF">HMPREF0216_01706</name>
</gene>
<dbReference type="SUPFAM" id="SSF53163">
    <property type="entry name" value="HybD-like"/>
    <property type="match status" value="1"/>
</dbReference>
<evidence type="ECO:0000256" key="4">
    <source>
        <dbReference type="ARBA" id="ARBA00022801"/>
    </source>
</evidence>
<evidence type="ECO:0000256" key="2">
    <source>
        <dbReference type="ARBA" id="ARBA00022670"/>
    </source>
</evidence>
<organism evidence="5 6">
    <name type="scientific">Clostridium celatum DSM 1785</name>
    <dbReference type="NCBI Taxonomy" id="545697"/>
    <lineage>
        <taxon>Bacteria</taxon>
        <taxon>Bacillati</taxon>
        <taxon>Bacillota</taxon>
        <taxon>Clostridia</taxon>
        <taxon>Eubacteriales</taxon>
        <taxon>Clostridiaceae</taxon>
        <taxon>Clostridium</taxon>
    </lineage>
</organism>